<reference evidence="1 2" key="1">
    <citation type="submission" date="2021-06" db="EMBL/GenBank/DDBJ databases">
        <authorList>
            <person name="Palmer J.M."/>
        </authorList>
    </citation>
    <scope>NUCLEOTIDE SEQUENCE [LARGE SCALE GENOMIC DNA]</scope>
    <source>
        <strain evidence="1 2">AS_MEX2019</strain>
        <tissue evidence="1">Muscle</tissue>
    </source>
</reference>
<proteinExistence type="predicted"/>
<sequence length="145" mass="16406">MLDTRPCGLTLNTPAQKQTFPGRLRSAFPQQLENRLRSPLHEPPCVSTILQVLSQFCMQHLKRVSIMAPPQSPNFQHLRTNPLLSPATRILKPNPNLVKLCLVMDSSSPKPSLCLLCGGNRIEIAERQLSKIMKIDTRKYVEKPR</sequence>
<dbReference type="EMBL" id="JAHRIP010041306">
    <property type="protein sequence ID" value="MEQ2297037.1"/>
    <property type="molecule type" value="Genomic_DNA"/>
</dbReference>
<keyword evidence="2" id="KW-1185">Reference proteome</keyword>
<dbReference type="Proteomes" id="UP001469553">
    <property type="component" value="Unassembled WGS sequence"/>
</dbReference>
<comment type="caution">
    <text evidence="1">The sequence shown here is derived from an EMBL/GenBank/DDBJ whole genome shotgun (WGS) entry which is preliminary data.</text>
</comment>
<protein>
    <submittedName>
        <fullName evidence="1">Uncharacterized protein</fullName>
    </submittedName>
</protein>
<evidence type="ECO:0000313" key="1">
    <source>
        <dbReference type="EMBL" id="MEQ2297037.1"/>
    </source>
</evidence>
<evidence type="ECO:0000313" key="2">
    <source>
        <dbReference type="Proteomes" id="UP001469553"/>
    </source>
</evidence>
<gene>
    <name evidence="1" type="ORF">AMECASPLE_030642</name>
</gene>
<name>A0ABV0YTM3_9TELE</name>
<accession>A0ABV0YTM3</accession>
<organism evidence="1 2">
    <name type="scientific">Ameca splendens</name>
    <dbReference type="NCBI Taxonomy" id="208324"/>
    <lineage>
        <taxon>Eukaryota</taxon>
        <taxon>Metazoa</taxon>
        <taxon>Chordata</taxon>
        <taxon>Craniata</taxon>
        <taxon>Vertebrata</taxon>
        <taxon>Euteleostomi</taxon>
        <taxon>Actinopterygii</taxon>
        <taxon>Neopterygii</taxon>
        <taxon>Teleostei</taxon>
        <taxon>Neoteleostei</taxon>
        <taxon>Acanthomorphata</taxon>
        <taxon>Ovalentaria</taxon>
        <taxon>Atherinomorphae</taxon>
        <taxon>Cyprinodontiformes</taxon>
        <taxon>Goodeidae</taxon>
        <taxon>Ameca</taxon>
    </lineage>
</organism>